<evidence type="ECO:0000256" key="6">
    <source>
        <dbReference type="RuleBase" id="RU363076"/>
    </source>
</evidence>
<keyword evidence="3 6" id="KW-0812">Transmembrane</keyword>
<dbReference type="AlphaFoldDB" id="A0A923HEM2"/>
<evidence type="ECO:0000256" key="4">
    <source>
        <dbReference type="ARBA" id="ARBA00022989"/>
    </source>
</evidence>
<dbReference type="GO" id="GO:0005886">
    <property type="term" value="C:plasma membrane"/>
    <property type="evidence" value="ECO:0007669"/>
    <property type="project" value="UniProtKB-SubCell"/>
</dbReference>
<proteinExistence type="inferred from homology"/>
<feature type="transmembrane region" description="Helical" evidence="6">
    <location>
        <begin position="26"/>
        <end position="46"/>
    </location>
</feature>
<accession>A0A923HEM2</accession>
<dbReference type="InterPro" id="IPR002994">
    <property type="entry name" value="Surf1/Shy1"/>
</dbReference>
<keyword evidence="6" id="KW-1003">Cell membrane</keyword>
<evidence type="ECO:0000313" key="8">
    <source>
        <dbReference type="Proteomes" id="UP000634011"/>
    </source>
</evidence>
<evidence type="ECO:0000313" key="7">
    <source>
        <dbReference type="EMBL" id="MBC3863137.1"/>
    </source>
</evidence>
<dbReference type="RefSeq" id="WP_186913080.1">
    <property type="nucleotide sequence ID" value="NZ_JACOFV010000012.1"/>
</dbReference>
<dbReference type="Proteomes" id="UP000634011">
    <property type="component" value="Unassembled WGS sequence"/>
</dbReference>
<evidence type="ECO:0000256" key="5">
    <source>
        <dbReference type="ARBA" id="ARBA00023136"/>
    </source>
</evidence>
<dbReference type="CDD" id="cd06662">
    <property type="entry name" value="SURF1"/>
    <property type="match status" value="1"/>
</dbReference>
<comment type="similarity">
    <text evidence="2 6">Belongs to the SURF1 family.</text>
</comment>
<gene>
    <name evidence="7" type="ORF">H8K32_13585</name>
</gene>
<comment type="subcellular location">
    <subcellularLocation>
        <location evidence="6">Cell membrane</location>
        <topology evidence="6">Multi-pass membrane protein</topology>
    </subcellularLocation>
    <subcellularLocation>
        <location evidence="1">Membrane</location>
    </subcellularLocation>
</comment>
<dbReference type="EMBL" id="JACOFV010000012">
    <property type="protein sequence ID" value="MBC3863137.1"/>
    <property type="molecule type" value="Genomic_DNA"/>
</dbReference>
<dbReference type="PROSITE" id="PS50895">
    <property type="entry name" value="SURF1"/>
    <property type="match status" value="1"/>
</dbReference>
<name>A0A923HEM2_9BURK</name>
<dbReference type="PANTHER" id="PTHR23427:SF2">
    <property type="entry name" value="SURFEIT LOCUS PROTEIN 1"/>
    <property type="match status" value="1"/>
</dbReference>
<protein>
    <recommendedName>
        <fullName evidence="6">SURF1-like protein</fullName>
    </recommendedName>
</protein>
<dbReference type="InterPro" id="IPR045214">
    <property type="entry name" value="Surf1/Surf4"/>
</dbReference>
<evidence type="ECO:0000256" key="1">
    <source>
        <dbReference type="ARBA" id="ARBA00004370"/>
    </source>
</evidence>
<sequence length="274" mass="30897">MIDRLNHATTDADALVVNASQPRSKFVRVTLTICAGLLFLSFFLLGTWQIKRLQWKLDLIARVEQRVHAAPQDVPVAANWAKVNAAQDEYRHVRLSGTYLYQYTSLVLASTELGPGYWVMTPLRMDDNNIVWINRGYIPTAMAGQFQSTNTKTADAGVMIAGLLRISEPNGGFLRHNDPSAQRWFSRDIEAMSTSHRLTFAAPYFVDLEAHSSSSLPEANEYPVPGLTVIAFHNSHLVYALTWYVLALMVAGAYFYVWREDKRLNAQRSSRQVS</sequence>
<dbReference type="Pfam" id="PF02104">
    <property type="entry name" value="SURF1"/>
    <property type="match status" value="1"/>
</dbReference>
<evidence type="ECO:0000256" key="3">
    <source>
        <dbReference type="ARBA" id="ARBA00022692"/>
    </source>
</evidence>
<keyword evidence="5 6" id="KW-0472">Membrane</keyword>
<reference evidence="7" key="1">
    <citation type="submission" date="2020-08" db="EMBL/GenBank/DDBJ databases">
        <title>Novel species isolated from subtropical streams in China.</title>
        <authorList>
            <person name="Lu H."/>
        </authorList>
    </citation>
    <scope>NUCLEOTIDE SEQUENCE</scope>
    <source>
        <strain evidence="7">KACC 12607</strain>
    </source>
</reference>
<organism evidence="7 8">
    <name type="scientific">Undibacterium jejuense</name>
    <dbReference type="NCBI Taxonomy" id="1344949"/>
    <lineage>
        <taxon>Bacteria</taxon>
        <taxon>Pseudomonadati</taxon>
        <taxon>Pseudomonadota</taxon>
        <taxon>Betaproteobacteria</taxon>
        <taxon>Burkholderiales</taxon>
        <taxon>Oxalobacteraceae</taxon>
        <taxon>Undibacterium</taxon>
    </lineage>
</organism>
<keyword evidence="4 6" id="KW-1133">Transmembrane helix</keyword>
<comment type="caution">
    <text evidence="7">The sequence shown here is derived from an EMBL/GenBank/DDBJ whole genome shotgun (WGS) entry which is preliminary data.</text>
</comment>
<keyword evidence="8" id="KW-1185">Reference proteome</keyword>
<evidence type="ECO:0000256" key="2">
    <source>
        <dbReference type="ARBA" id="ARBA00007165"/>
    </source>
</evidence>
<dbReference type="PANTHER" id="PTHR23427">
    <property type="entry name" value="SURFEIT LOCUS PROTEIN"/>
    <property type="match status" value="1"/>
</dbReference>
<feature type="transmembrane region" description="Helical" evidence="6">
    <location>
        <begin position="237"/>
        <end position="258"/>
    </location>
</feature>